<evidence type="ECO:0000256" key="1">
    <source>
        <dbReference type="SAM" id="MobiDB-lite"/>
    </source>
</evidence>
<reference evidence="2 3" key="1">
    <citation type="submission" date="2017-12" db="EMBL/GenBank/DDBJ databases">
        <title>Comparative genomics of Botrytis spp.</title>
        <authorList>
            <person name="Valero-Jimenez C.A."/>
            <person name="Tapia P."/>
            <person name="Veloso J."/>
            <person name="Silva-Moreno E."/>
            <person name="Staats M."/>
            <person name="Valdes J.H."/>
            <person name="Van Kan J.A.L."/>
        </authorList>
    </citation>
    <scope>NUCLEOTIDE SEQUENCE [LARGE SCALE GENOMIC DNA]</scope>
    <source>
        <strain evidence="2 3">Bt9001</strain>
    </source>
</reference>
<gene>
    <name evidence="2" type="ORF">BTUL_0035g00530</name>
</gene>
<keyword evidence="3" id="KW-1185">Reference proteome</keyword>
<feature type="compositionally biased region" description="Basic and acidic residues" evidence="1">
    <location>
        <begin position="444"/>
        <end position="503"/>
    </location>
</feature>
<feature type="compositionally biased region" description="Basic and acidic residues" evidence="1">
    <location>
        <begin position="414"/>
        <end position="435"/>
    </location>
</feature>
<evidence type="ECO:0000313" key="2">
    <source>
        <dbReference type="EMBL" id="TGO15848.1"/>
    </source>
</evidence>
<organism evidence="2 3">
    <name type="scientific">Botrytis tulipae</name>
    <dbReference type="NCBI Taxonomy" id="87230"/>
    <lineage>
        <taxon>Eukaryota</taxon>
        <taxon>Fungi</taxon>
        <taxon>Dikarya</taxon>
        <taxon>Ascomycota</taxon>
        <taxon>Pezizomycotina</taxon>
        <taxon>Leotiomycetes</taxon>
        <taxon>Helotiales</taxon>
        <taxon>Sclerotiniaceae</taxon>
        <taxon>Botrytis</taxon>
    </lineage>
</organism>
<name>A0A4Z1EXI5_9HELO</name>
<proteinExistence type="predicted"/>
<dbReference type="OrthoDB" id="3561839at2759"/>
<protein>
    <submittedName>
        <fullName evidence="2">Uncharacterized protein</fullName>
    </submittedName>
</protein>
<accession>A0A4Z1EXI5</accession>
<dbReference type="Proteomes" id="UP000297777">
    <property type="component" value="Unassembled WGS sequence"/>
</dbReference>
<feature type="region of interest" description="Disordered" evidence="1">
    <location>
        <begin position="357"/>
        <end position="524"/>
    </location>
</feature>
<evidence type="ECO:0000313" key="3">
    <source>
        <dbReference type="Proteomes" id="UP000297777"/>
    </source>
</evidence>
<feature type="compositionally biased region" description="Low complexity" evidence="1">
    <location>
        <begin position="403"/>
        <end position="413"/>
    </location>
</feature>
<dbReference type="EMBL" id="PQXH01000035">
    <property type="protein sequence ID" value="TGO15848.1"/>
    <property type="molecule type" value="Genomic_DNA"/>
</dbReference>
<comment type="caution">
    <text evidence="2">The sequence shown here is derived from an EMBL/GenBank/DDBJ whole genome shotgun (WGS) entry which is preliminary data.</text>
</comment>
<sequence length="524" mass="59865">MKHQSSTSTASPISLSPDVERRIEDPEVRRVLLLFIELGQADIIECLNKKVKQDPEEFEKILEAVCLYVRRGSVTQSYLTKLMSTDKDPFDWKCDPEEDKSITPVERQLINKFGTRWPTVRGAIDMCVYFLRHSVQIGSWKVHRPDLTYLTYRVWLKVTICPNEHPWDQKSAGTESQNFRGNLRLQVVMFYPGLVNLAFLSQNQFDELRKHETAFDGKWTEKPAFRNGIMRLLHDAIRLYGVVDDRYTYYDRSLPGRKLTDNRYNMLDDFEAHKDAVLNCHADSFQKFSHVSGWYKCDKLWVPGNPLGSVLNMSKMMVREEFVKSRNLMEGCDEDCAAKAVRKYGIGYVPRPLSEIPLEDAEKDKRGITRQTSRIPPKQESPSQNSQHRGISQTRTGSHGKQQKQQQQNQQQGKSDKRAESRPLAKKLDSGDKVKAHPPGPSLRKAEPRQSVEKKAEATQAAKKSDSSDHSKADPPRHSLRRAEPLQSVERRPEAKKSSKKPDPQVVPSSSRTGGSGATPRRHG</sequence>
<dbReference type="AlphaFoldDB" id="A0A4Z1EXI5"/>
<feature type="compositionally biased region" description="Polar residues" evidence="1">
    <location>
        <begin position="369"/>
        <end position="399"/>
    </location>
</feature>